<accession>A0A377JQB5</accession>
<dbReference type="RefSeq" id="WP_115026415.1">
    <property type="nucleotide sequence ID" value="NZ_UGHZ01000001.1"/>
</dbReference>
<protein>
    <submittedName>
        <fullName evidence="1">Uncharacterized protein</fullName>
    </submittedName>
</protein>
<dbReference type="Proteomes" id="UP000255335">
    <property type="component" value="Unassembled WGS sequence"/>
</dbReference>
<dbReference type="AlphaFoldDB" id="A0A377JQB5"/>
<evidence type="ECO:0000313" key="1">
    <source>
        <dbReference type="EMBL" id="STP09814.1"/>
    </source>
</evidence>
<gene>
    <name evidence="1" type="ORF">NCTC12221_01262</name>
</gene>
<reference evidence="1 2" key="1">
    <citation type="submission" date="2018-06" db="EMBL/GenBank/DDBJ databases">
        <authorList>
            <consortium name="Pathogen Informatics"/>
            <person name="Doyle S."/>
        </authorList>
    </citation>
    <scope>NUCLEOTIDE SEQUENCE [LARGE SCALE GENOMIC DNA]</scope>
    <source>
        <strain evidence="1 2">NCTC12221</strain>
    </source>
</reference>
<dbReference type="EMBL" id="UGHZ01000001">
    <property type="protein sequence ID" value="STP09814.1"/>
    <property type="molecule type" value="Genomic_DNA"/>
</dbReference>
<sequence length="78" mass="8573">MTTPYTTKNGEITTKEALIKEIESILNLIPAKSQTTLSLAVMNSLECSDLESIRDSLLQKHNAIIAENKEWLLGLADG</sequence>
<name>A0A377JQB5_9HELI</name>
<evidence type="ECO:0000313" key="2">
    <source>
        <dbReference type="Proteomes" id="UP000255335"/>
    </source>
</evidence>
<organism evidence="1 2">
    <name type="scientific">Helicobacter cinaedi</name>
    <dbReference type="NCBI Taxonomy" id="213"/>
    <lineage>
        <taxon>Bacteria</taxon>
        <taxon>Pseudomonadati</taxon>
        <taxon>Campylobacterota</taxon>
        <taxon>Epsilonproteobacteria</taxon>
        <taxon>Campylobacterales</taxon>
        <taxon>Helicobacteraceae</taxon>
        <taxon>Helicobacter</taxon>
    </lineage>
</organism>
<proteinExistence type="predicted"/>